<evidence type="ECO:0000256" key="1">
    <source>
        <dbReference type="ARBA" id="ARBA00004477"/>
    </source>
</evidence>
<dbReference type="InterPro" id="IPR017850">
    <property type="entry name" value="Alkaline_phosphatase_core_sf"/>
</dbReference>
<dbReference type="InterPro" id="IPR037674">
    <property type="entry name" value="PIG-G_N"/>
</dbReference>
<name>A0A6G1L6C0_9PEZI</name>
<dbReference type="GO" id="GO:0051267">
    <property type="term" value="F:CP2 mannose-ethanolamine phosphotransferase activity"/>
    <property type="evidence" value="ECO:0007669"/>
    <property type="project" value="TreeGrafter"/>
</dbReference>
<dbReference type="AlphaFoldDB" id="A0A6G1L6C0"/>
<dbReference type="InterPro" id="IPR039527">
    <property type="entry name" value="PIGG/GPI7"/>
</dbReference>
<comment type="pathway">
    <text evidence="2 12">Glycolipid biosynthesis; glycosylphosphatidylinositol-anchor biosynthesis.</text>
</comment>
<evidence type="ECO:0000259" key="13">
    <source>
        <dbReference type="Pfam" id="PF19316"/>
    </source>
</evidence>
<reference evidence="14" key="1">
    <citation type="journal article" date="2020" name="Stud. Mycol.">
        <title>101 Dothideomycetes genomes: a test case for predicting lifestyles and emergence of pathogens.</title>
        <authorList>
            <person name="Haridas S."/>
            <person name="Albert R."/>
            <person name="Binder M."/>
            <person name="Bloem J."/>
            <person name="Labutti K."/>
            <person name="Salamov A."/>
            <person name="Andreopoulos B."/>
            <person name="Baker S."/>
            <person name="Barry K."/>
            <person name="Bills G."/>
            <person name="Bluhm B."/>
            <person name="Cannon C."/>
            <person name="Castanera R."/>
            <person name="Culley D."/>
            <person name="Daum C."/>
            <person name="Ezra D."/>
            <person name="Gonzalez J."/>
            <person name="Henrissat B."/>
            <person name="Kuo A."/>
            <person name="Liang C."/>
            <person name="Lipzen A."/>
            <person name="Lutzoni F."/>
            <person name="Magnuson J."/>
            <person name="Mondo S."/>
            <person name="Nolan M."/>
            <person name="Ohm R."/>
            <person name="Pangilinan J."/>
            <person name="Park H.-J."/>
            <person name="Ramirez L."/>
            <person name="Alfaro M."/>
            <person name="Sun H."/>
            <person name="Tritt A."/>
            <person name="Yoshinaga Y."/>
            <person name="Zwiers L.-H."/>
            <person name="Turgeon B."/>
            <person name="Goodwin S."/>
            <person name="Spatafora J."/>
            <person name="Crous P."/>
            <person name="Grigoriev I."/>
        </authorList>
    </citation>
    <scope>NUCLEOTIDE SEQUENCE</scope>
    <source>
        <strain evidence="14">CBS 116005</strain>
    </source>
</reference>
<accession>A0A6G1L6C0</accession>
<evidence type="ECO:0000256" key="10">
    <source>
        <dbReference type="ARBA" id="ARBA00023136"/>
    </source>
</evidence>
<evidence type="ECO:0000256" key="9">
    <source>
        <dbReference type="ARBA" id="ARBA00022989"/>
    </source>
</evidence>
<evidence type="ECO:0000256" key="7">
    <source>
        <dbReference type="ARBA" id="ARBA00022692"/>
    </source>
</evidence>
<evidence type="ECO:0000256" key="12">
    <source>
        <dbReference type="RuleBase" id="RU367106"/>
    </source>
</evidence>
<dbReference type="GO" id="GO:0005789">
    <property type="term" value="C:endoplasmic reticulum membrane"/>
    <property type="evidence" value="ECO:0007669"/>
    <property type="project" value="UniProtKB-SubCell"/>
</dbReference>
<keyword evidence="5 12" id="KW-0337">GPI-anchor biosynthesis</keyword>
<evidence type="ECO:0000256" key="11">
    <source>
        <dbReference type="ARBA" id="ARBA00023180"/>
    </source>
</evidence>
<feature type="domain" description="GPI ethanolamine phosphate transferase 2 C-terminal" evidence="13">
    <location>
        <begin position="451"/>
        <end position="931"/>
    </location>
</feature>
<dbReference type="PANTHER" id="PTHR23072:SF0">
    <property type="entry name" value="GPI ETHANOLAMINE PHOSPHATE TRANSFERASE 2"/>
    <property type="match status" value="1"/>
</dbReference>
<dbReference type="Gene3D" id="3.40.720.10">
    <property type="entry name" value="Alkaline Phosphatase, subunit A"/>
    <property type="match status" value="1"/>
</dbReference>
<evidence type="ECO:0000313" key="14">
    <source>
        <dbReference type="EMBL" id="KAF2768483.1"/>
    </source>
</evidence>
<feature type="transmembrane region" description="Helical" evidence="12">
    <location>
        <begin position="12"/>
        <end position="33"/>
    </location>
</feature>
<dbReference type="UniPathway" id="UPA00196"/>
<dbReference type="PANTHER" id="PTHR23072">
    <property type="entry name" value="PHOSPHATIDYLINOSITOL GLYCAN-RELATED"/>
    <property type="match status" value="1"/>
</dbReference>
<keyword evidence="7 12" id="KW-0812">Transmembrane</keyword>
<gene>
    <name evidence="14" type="ORF">EJ03DRAFT_352202</name>
</gene>
<feature type="transmembrane region" description="Helical" evidence="12">
    <location>
        <begin position="652"/>
        <end position="682"/>
    </location>
</feature>
<dbReference type="Pfam" id="PF19316">
    <property type="entry name" value="PIGO_PIGG"/>
    <property type="match status" value="1"/>
</dbReference>
<comment type="subcellular location">
    <subcellularLocation>
        <location evidence="1 12">Endoplasmic reticulum membrane</location>
        <topology evidence="1 12">Multi-pass membrane protein</topology>
    </subcellularLocation>
</comment>
<protein>
    <recommendedName>
        <fullName evidence="4 12">GPI ethanolamine phosphate transferase 2</fullName>
    </recommendedName>
</protein>
<feature type="transmembrane region" description="Helical" evidence="12">
    <location>
        <begin position="612"/>
        <end position="631"/>
    </location>
</feature>
<keyword evidence="10 12" id="KW-0472">Membrane</keyword>
<sequence length="933" mass="102239">MARSRSARVTALTLANVLLPIAILVFAIGFFPFKPLLPGLAVFGHRSEDGTWDGEQPEAVFDRVVFMVVDALRSDFVYGRSSGFEFTQSLIRDGAAIPFTAHATPPTVTMPRIKAITTGSVPSFADLIFNLDESGSGATLATQDTWLAQIRAKGGKLVFYGDDTWLRLFTDNFFTRADGTSSFFVSDFTEVDHNVTRHVPEELANDDWNAMIMHYLGLDHIGHKTGPQGPNMLPKQREMDGIVKMVYEAMEREEHHANTLLVLLGDHGMNAGGNHGGSGPGETEPALLFASPKLKLRRDRREYECPTDPKDGTEFHYYRKVEQSDIVPTLAGLMQLPVSKNNLGVFIEEFTSCWSEGDGMRLLYDNAKQMKHIVEAAFGKDGFAEEVGAFEQHLRSGDQEVCGRVEGAQSELACKWASAAVSVQQRDAASNTSALLLSFLLAAQETLSSVASSYDIPKMVAGMSISALALALATMSLSQIWPPSTAGVFFAATSLLYGVMMFASSYVEEEQHFWYWLTPAWTAILTIGSLTRSKESYVKLNHAVAGVTILAVHRIAIRWNQTGQKHAGEPDIVHAFFPDHHVSMWLLVLVTHVYLAVQLARRTLLDLVASEVAAGIAAVVVLPAIIFKLNFTQADAPELVRGLGMKLREWTASLSLVAQAQTAFALLVLTTAGVVALAVSLARGTVLSRLAVKVTLAERMHYLLSLFLLMQTRAPNVPLFLGLELQRHALRRLLTSPVQQKPGRNAMLSPAELATSVLLLSRTYFFCIGGSNSISSVDLSNAYNGVADYNIVAVGILLFASNWTGSIYWCSAAVCLTFSRLSLQVGAAARRDRRRWVEEEREKLRKDAMGSDGVVDDAQRACEHWLVCVSCMTAFVAVSLLSVMAACTALRTHLFIWTVFSPKYLYAMAWGVGWHVLVNIGLGSLLRWCGQAA</sequence>
<dbReference type="CDD" id="cd16024">
    <property type="entry name" value="GPI_EPT_2"/>
    <property type="match status" value="1"/>
</dbReference>
<evidence type="ECO:0000256" key="3">
    <source>
        <dbReference type="ARBA" id="ARBA00005315"/>
    </source>
</evidence>
<keyword evidence="9 12" id="KW-1133">Transmembrane helix</keyword>
<feature type="transmembrane region" description="Helical" evidence="12">
    <location>
        <begin position="904"/>
        <end position="926"/>
    </location>
</feature>
<evidence type="ECO:0000256" key="8">
    <source>
        <dbReference type="ARBA" id="ARBA00022824"/>
    </source>
</evidence>
<evidence type="ECO:0000256" key="4">
    <source>
        <dbReference type="ARBA" id="ARBA00020830"/>
    </source>
</evidence>
<feature type="transmembrane region" description="Helical" evidence="12">
    <location>
        <begin position="582"/>
        <end position="600"/>
    </location>
</feature>
<keyword evidence="11" id="KW-0325">Glycoprotein</keyword>
<evidence type="ECO:0000256" key="5">
    <source>
        <dbReference type="ARBA" id="ARBA00022502"/>
    </source>
</evidence>
<dbReference type="GO" id="GO:0006506">
    <property type="term" value="P:GPI anchor biosynthetic process"/>
    <property type="evidence" value="ECO:0007669"/>
    <property type="project" value="UniProtKB-UniPathway"/>
</dbReference>
<keyword evidence="15" id="KW-1185">Reference proteome</keyword>
<proteinExistence type="inferred from homology"/>
<dbReference type="InterPro" id="IPR045687">
    <property type="entry name" value="PIGG/GPI7_C"/>
</dbReference>
<evidence type="ECO:0000256" key="6">
    <source>
        <dbReference type="ARBA" id="ARBA00022679"/>
    </source>
</evidence>
<feature type="transmembrane region" description="Helical" evidence="12">
    <location>
        <begin position="459"/>
        <end position="481"/>
    </location>
</feature>
<dbReference type="Proteomes" id="UP000799436">
    <property type="component" value="Unassembled WGS sequence"/>
</dbReference>
<feature type="transmembrane region" description="Helical" evidence="12">
    <location>
        <begin position="865"/>
        <end position="892"/>
    </location>
</feature>
<dbReference type="SUPFAM" id="SSF53649">
    <property type="entry name" value="Alkaline phosphatase-like"/>
    <property type="match status" value="1"/>
</dbReference>
<keyword evidence="8 12" id="KW-0256">Endoplasmic reticulum</keyword>
<dbReference type="InterPro" id="IPR002591">
    <property type="entry name" value="Phosphodiest/P_Trfase"/>
</dbReference>
<feature type="transmembrane region" description="Helical" evidence="12">
    <location>
        <begin position="513"/>
        <end position="531"/>
    </location>
</feature>
<evidence type="ECO:0000313" key="15">
    <source>
        <dbReference type="Proteomes" id="UP000799436"/>
    </source>
</evidence>
<dbReference type="OrthoDB" id="272139at2759"/>
<comment type="similarity">
    <text evidence="3 12">Belongs to the PIGG/PIGN/PIGO family. PIGG subfamily.</text>
</comment>
<organism evidence="14 15">
    <name type="scientific">Teratosphaeria nubilosa</name>
    <dbReference type="NCBI Taxonomy" id="161662"/>
    <lineage>
        <taxon>Eukaryota</taxon>
        <taxon>Fungi</taxon>
        <taxon>Dikarya</taxon>
        <taxon>Ascomycota</taxon>
        <taxon>Pezizomycotina</taxon>
        <taxon>Dothideomycetes</taxon>
        <taxon>Dothideomycetidae</taxon>
        <taxon>Mycosphaerellales</taxon>
        <taxon>Teratosphaeriaceae</taxon>
        <taxon>Teratosphaeria</taxon>
    </lineage>
</organism>
<dbReference type="EMBL" id="ML995844">
    <property type="protein sequence ID" value="KAF2768483.1"/>
    <property type="molecule type" value="Genomic_DNA"/>
</dbReference>
<keyword evidence="6 12" id="KW-0808">Transferase</keyword>
<comment type="function">
    <text evidence="12">Ethanolamine phosphate transferase involved in glycosylphosphatidylinositol-anchor biosynthesis. Transfers ethanolamine phosphate to the GPI second mannose.</text>
</comment>
<feature type="transmembrane region" description="Helical" evidence="12">
    <location>
        <begin position="488"/>
        <end position="507"/>
    </location>
</feature>
<dbReference type="Pfam" id="PF01663">
    <property type="entry name" value="Phosphodiest"/>
    <property type="match status" value="1"/>
</dbReference>
<evidence type="ECO:0000256" key="2">
    <source>
        <dbReference type="ARBA" id="ARBA00004687"/>
    </source>
</evidence>